<dbReference type="EMBL" id="AP024425">
    <property type="protein sequence ID" value="BCR94804.1"/>
    <property type="molecule type" value="Genomic_DNA"/>
</dbReference>
<keyword evidence="1" id="KW-1133">Transmembrane helix</keyword>
<keyword evidence="1" id="KW-0812">Transmembrane</keyword>
<feature type="transmembrane region" description="Helical" evidence="1">
    <location>
        <begin position="105"/>
        <end position="123"/>
    </location>
</feature>
<organism evidence="2 3">
    <name type="scientific">Aspergillus kawachii</name>
    <name type="common">White koji mold</name>
    <name type="synonym">Aspergillus awamori var. kawachi</name>
    <dbReference type="NCBI Taxonomy" id="1069201"/>
    <lineage>
        <taxon>Eukaryota</taxon>
        <taxon>Fungi</taxon>
        <taxon>Dikarya</taxon>
        <taxon>Ascomycota</taxon>
        <taxon>Pezizomycotina</taxon>
        <taxon>Eurotiomycetes</taxon>
        <taxon>Eurotiomycetidae</taxon>
        <taxon>Eurotiales</taxon>
        <taxon>Aspergillaceae</taxon>
        <taxon>Aspergillus</taxon>
        <taxon>Aspergillus subgen. Circumdati</taxon>
    </lineage>
</organism>
<evidence type="ECO:0000256" key="1">
    <source>
        <dbReference type="SAM" id="Phobius"/>
    </source>
</evidence>
<accession>A0A7R7ZVJ0</accession>
<reference evidence="2" key="2">
    <citation type="submission" date="2021-02" db="EMBL/GenBank/DDBJ databases">
        <title>Aspergillus luchuensis mut. kawachii IFO 4304 genome sequence.</title>
        <authorList>
            <person name="Mori K."/>
            <person name="Kadooka C."/>
            <person name="Goto M."/>
            <person name="Futagami T."/>
        </authorList>
    </citation>
    <scope>NUCLEOTIDE SEQUENCE</scope>
    <source>
        <strain evidence="2">IFO 4308</strain>
    </source>
</reference>
<dbReference type="GeneID" id="64956129"/>
<protein>
    <submittedName>
        <fullName evidence="2">Uncharacterized protein</fullName>
    </submittedName>
</protein>
<evidence type="ECO:0000313" key="2">
    <source>
        <dbReference type="EMBL" id="BCR94804.1"/>
    </source>
</evidence>
<feature type="transmembrane region" description="Helical" evidence="1">
    <location>
        <begin position="21"/>
        <end position="37"/>
    </location>
</feature>
<proteinExistence type="predicted"/>
<keyword evidence="3" id="KW-1185">Reference proteome</keyword>
<gene>
    <name evidence="2" type="ORF">AKAW2_11850S</name>
</gene>
<keyword evidence="1" id="KW-0472">Membrane</keyword>
<sequence length="179" mass="21000">MQNQNKSVLFKDKDTLLSMHGILYVCILFFLLSLALSDSPYHIISYHNPLIWIHTFTTMCNMPIDYVSGPYVPRLVKKKLLSSFPYDCLHSLTHLLIDVLASHKYFSVHIYWFYITWSLRVYVGKKKTMKKEEEEENNDGKGLCHTFDDQETAELKMRYVITDYYHTSIEPIDSSTVIS</sequence>
<evidence type="ECO:0000313" key="3">
    <source>
        <dbReference type="Proteomes" id="UP000661280"/>
    </source>
</evidence>
<reference evidence="2" key="1">
    <citation type="submission" date="2021-01" db="EMBL/GenBank/DDBJ databases">
        <authorList>
            <consortium name="Aspergillus luchuensis mut. kawachii IFO 4304 genome sequencing consortium"/>
            <person name="Kazuki M."/>
            <person name="Futagami T."/>
        </authorList>
    </citation>
    <scope>NUCLEOTIDE SEQUENCE</scope>
    <source>
        <strain evidence="2">IFO 4308</strain>
    </source>
</reference>
<dbReference type="AlphaFoldDB" id="A0A7R7ZVJ0"/>
<dbReference type="Proteomes" id="UP000661280">
    <property type="component" value="Chromosome 1"/>
</dbReference>
<name>A0A7R7ZVJ0_ASPKA</name>
<dbReference type="RefSeq" id="XP_041538570.1">
    <property type="nucleotide sequence ID" value="XM_041684380.1"/>
</dbReference>
<dbReference type="KEGG" id="aluc:AKAW2_11850S"/>